<evidence type="ECO:0000313" key="4">
    <source>
        <dbReference type="Proteomes" id="UP000030693"/>
    </source>
</evidence>
<evidence type="ECO:0000313" key="3">
    <source>
        <dbReference type="EMBL" id="KCV69462.1"/>
    </source>
</evidence>
<dbReference type="OrthoDB" id="2269470at2759"/>
<feature type="region of interest" description="Disordered" evidence="2">
    <location>
        <begin position="148"/>
        <end position="185"/>
    </location>
</feature>
<organism evidence="3">
    <name type="scientific">Fonticula alba</name>
    <name type="common">Slime mold</name>
    <dbReference type="NCBI Taxonomy" id="691883"/>
    <lineage>
        <taxon>Eukaryota</taxon>
        <taxon>Rotosphaerida</taxon>
        <taxon>Fonticulaceae</taxon>
        <taxon>Fonticula</taxon>
    </lineage>
</organism>
<keyword evidence="1" id="KW-0175">Coiled coil</keyword>
<dbReference type="AlphaFoldDB" id="A0A058Z7J8"/>
<sequence length="185" mass="20248">MLRRFYELPNHKPTSLVVKASLGALVGGGIGFYVIEKHEYDRKEHKHAALRAELAAKRELADELELALERLRANPGSESCRTHAATLLTRLQQVEAASIPGPLEFLQRANIPIFPEDDASHPVAEIAQHLHLSQRERMDLLKERLAARKLGEQDTTEAGPATTDPGAEAQAPATLGDELVGNARA</sequence>
<dbReference type="EMBL" id="KB932206">
    <property type="protein sequence ID" value="KCV69462.1"/>
    <property type="molecule type" value="Genomic_DNA"/>
</dbReference>
<name>A0A058Z7J8_FONAL</name>
<dbReference type="RefSeq" id="XP_009496027.1">
    <property type="nucleotide sequence ID" value="XM_009497752.1"/>
</dbReference>
<dbReference type="GeneID" id="20528616"/>
<dbReference type="Proteomes" id="UP000030693">
    <property type="component" value="Unassembled WGS sequence"/>
</dbReference>
<keyword evidence="4" id="KW-1185">Reference proteome</keyword>
<evidence type="ECO:0000256" key="1">
    <source>
        <dbReference type="SAM" id="Coils"/>
    </source>
</evidence>
<protein>
    <submittedName>
        <fullName evidence="3">Uncharacterized protein</fullName>
    </submittedName>
</protein>
<evidence type="ECO:0000256" key="2">
    <source>
        <dbReference type="SAM" id="MobiDB-lite"/>
    </source>
</evidence>
<reference evidence="3" key="1">
    <citation type="submission" date="2013-04" db="EMBL/GenBank/DDBJ databases">
        <title>The Genome Sequence of Fonticula alba ATCC 38817.</title>
        <authorList>
            <consortium name="The Broad Institute Genomics Platform"/>
            <person name="Russ C."/>
            <person name="Cuomo C."/>
            <person name="Burger G."/>
            <person name="Gray M.W."/>
            <person name="Holland P.W.H."/>
            <person name="King N."/>
            <person name="Lang F.B.F."/>
            <person name="Roger A.J."/>
            <person name="Ruiz-Trillo I."/>
            <person name="Brown M."/>
            <person name="Walker B."/>
            <person name="Young S."/>
            <person name="Zeng Q."/>
            <person name="Gargeya S."/>
            <person name="Fitzgerald M."/>
            <person name="Haas B."/>
            <person name="Abouelleil A."/>
            <person name="Allen A.W."/>
            <person name="Alvarado L."/>
            <person name="Arachchi H.M."/>
            <person name="Berlin A.M."/>
            <person name="Chapman S.B."/>
            <person name="Gainer-Dewar J."/>
            <person name="Goldberg J."/>
            <person name="Griggs A."/>
            <person name="Gujja S."/>
            <person name="Hansen M."/>
            <person name="Howarth C."/>
            <person name="Imamovic A."/>
            <person name="Ireland A."/>
            <person name="Larimer J."/>
            <person name="McCowan C."/>
            <person name="Murphy C."/>
            <person name="Pearson M."/>
            <person name="Poon T.W."/>
            <person name="Priest M."/>
            <person name="Roberts A."/>
            <person name="Saif S."/>
            <person name="Shea T."/>
            <person name="Sisk P."/>
            <person name="Sykes S."/>
            <person name="Wortman J."/>
            <person name="Nusbaum C."/>
            <person name="Birren B."/>
        </authorList>
    </citation>
    <scope>NUCLEOTIDE SEQUENCE [LARGE SCALE GENOMIC DNA]</scope>
    <source>
        <strain evidence="3">ATCC 38817</strain>
    </source>
</reference>
<feature type="coiled-coil region" evidence="1">
    <location>
        <begin position="40"/>
        <end position="74"/>
    </location>
</feature>
<gene>
    <name evidence="3" type="ORF">H696_03891</name>
</gene>
<accession>A0A058Z7J8</accession>
<proteinExistence type="predicted"/>